<organism evidence="7 8">
    <name type="scientific">Agromyces bauzanensis</name>
    <dbReference type="NCBI Taxonomy" id="1308924"/>
    <lineage>
        <taxon>Bacteria</taxon>
        <taxon>Bacillati</taxon>
        <taxon>Actinomycetota</taxon>
        <taxon>Actinomycetes</taxon>
        <taxon>Micrococcales</taxon>
        <taxon>Microbacteriaceae</taxon>
        <taxon>Agromyces</taxon>
    </lineage>
</organism>
<evidence type="ECO:0000256" key="5">
    <source>
        <dbReference type="ARBA" id="ARBA00022801"/>
    </source>
</evidence>
<name>A0A917PNQ0_9MICO</name>
<dbReference type="RefSeq" id="WP_188743691.1">
    <property type="nucleotide sequence ID" value="NZ_BAABFW010000023.1"/>
</dbReference>
<dbReference type="AlphaFoldDB" id="A0A917PNQ0"/>
<comment type="similarity">
    <text evidence="2">Belongs to the SurE nucleotidase family.</text>
</comment>
<reference evidence="7" key="2">
    <citation type="submission" date="2020-09" db="EMBL/GenBank/DDBJ databases">
        <authorList>
            <person name="Sun Q."/>
            <person name="Zhou Y."/>
        </authorList>
    </citation>
    <scope>NUCLEOTIDE SEQUENCE</scope>
    <source>
        <strain evidence="7">CGMCC 1.8984</strain>
    </source>
</reference>
<dbReference type="InterPro" id="IPR002828">
    <property type="entry name" value="SurE-like_Pase/nucleotidase"/>
</dbReference>
<dbReference type="PANTHER" id="PTHR30457:SF0">
    <property type="entry name" value="PHOSPHATASE, PUTATIVE (AFU_ORTHOLOGUE AFUA_4G01070)-RELATED"/>
    <property type="match status" value="1"/>
</dbReference>
<evidence type="ECO:0000256" key="2">
    <source>
        <dbReference type="ARBA" id="ARBA00011062"/>
    </source>
</evidence>
<keyword evidence="4" id="KW-0479">Metal-binding</keyword>
<protein>
    <recommendedName>
        <fullName evidence="3">5'-nucleotidase</fullName>
        <ecNumber evidence="3">3.1.3.5</ecNumber>
    </recommendedName>
</protein>
<evidence type="ECO:0000313" key="7">
    <source>
        <dbReference type="EMBL" id="GGJ85167.1"/>
    </source>
</evidence>
<dbReference type="GO" id="GO:0008253">
    <property type="term" value="F:5'-nucleotidase activity"/>
    <property type="evidence" value="ECO:0007669"/>
    <property type="project" value="UniProtKB-EC"/>
</dbReference>
<keyword evidence="5" id="KW-0378">Hydrolase</keyword>
<evidence type="ECO:0000256" key="1">
    <source>
        <dbReference type="ARBA" id="ARBA00000815"/>
    </source>
</evidence>
<dbReference type="EMBL" id="BMMD01000013">
    <property type="protein sequence ID" value="GGJ85167.1"/>
    <property type="molecule type" value="Genomic_DNA"/>
</dbReference>
<accession>A0A917PNQ0</accession>
<sequence length="265" mass="26524">MRALITNDDGIDSAGLYALALAACRQGFEVVVAAPAQEASGSSASIIATDSRAVTAAGGRGHIRIEDRTFRGLDVPAHAVHAAPALIALVAAHGAFGPPPDLVLSGINRGANVGRAILHSGTVGAALTGGGSGARALAVSLATGLYPDPPRWSMAAAVTERVLALLAENAPGTILNLNVPNVHEEPELVEASLAPFGIVHTTVSRRVGDFVSMTIAEPPGAGEEDTDAALLAAGKATLTRLLGIAASPEPVLLTPAVEVGGSARS</sequence>
<reference evidence="7" key="1">
    <citation type="journal article" date="2014" name="Int. J. Syst. Evol. Microbiol.">
        <title>Complete genome sequence of Corynebacterium casei LMG S-19264T (=DSM 44701T), isolated from a smear-ripened cheese.</title>
        <authorList>
            <consortium name="US DOE Joint Genome Institute (JGI-PGF)"/>
            <person name="Walter F."/>
            <person name="Albersmeier A."/>
            <person name="Kalinowski J."/>
            <person name="Ruckert C."/>
        </authorList>
    </citation>
    <scope>NUCLEOTIDE SEQUENCE</scope>
    <source>
        <strain evidence="7">CGMCC 1.8984</strain>
    </source>
</reference>
<dbReference type="InterPro" id="IPR030048">
    <property type="entry name" value="SurE"/>
</dbReference>
<evidence type="ECO:0000259" key="6">
    <source>
        <dbReference type="Pfam" id="PF01975"/>
    </source>
</evidence>
<keyword evidence="8" id="KW-1185">Reference proteome</keyword>
<dbReference type="PROSITE" id="PS51257">
    <property type="entry name" value="PROKAR_LIPOPROTEIN"/>
    <property type="match status" value="1"/>
</dbReference>
<evidence type="ECO:0000256" key="3">
    <source>
        <dbReference type="ARBA" id="ARBA00012643"/>
    </source>
</evidence>
<proteinExistence type="inferred from homology"/>
<dbReference type="Gene3D" id="3.40.1210.10">
    <property type="entry name" value="Survival protein SurE-like phosphatase/nucleotidase"/>
    <property type="match status" value="1"/>
</dbReference>
<dbReference type="EC" id="3.1.3.5" evidence="3"/>
<evidence type="ECO:0000313" key="8">
    <source>
        <dbReference type="Proteomes" id="UP000636956"/>
    </source>
</evidence>
<comment type="caution">
    <text evidence="7">The sequence shown here is derived from an EMBL/GenBank/DDBJ whole genome shotgun (WGS) entry which is preliminary data.</text>
</comment>
<dbReference type="SUPFAM" id="SSF64167">
    <property type="entry name" value="SurE-like"/>
    <property type="match status" value="1"/>
</dbReference>
<dbReference type="PANTHER" id="PTHR30457">
    <property type="entry name" value="5'-NUCLEOTIDASE SURE"/>
    <property type="match status" value="1"/>
</dbReference>
<dbReference type="GO" id="GO:0046872">
    <property type="term" value="F:metal ion binding"/>
    <property type="evidence" value="ECO:0007669"/>
    <property type="project" value="UniProtKB-KW"/>
</dbReference>
<feature type="domain" description="Survival protein SurE-like phosphatase/nucleotidase" evidence="6">
    <location>
        <begin position="4"/>
        <end position="185"/>
    </location>
</feature>
<dbReference type="Proteomes" id="UP000636956">
    <property type="component" value="Unassembled WGS sequence"/>
</dbReference>
<gene>
    <name evidence="7" type="primary">surE</name>
    <name evidence="7" type="ORF">GCM10011372_24320</name>
</gene>
<dbReference type="InterPro" id="IPR036523">
    <property type="entry name" value="SurE-like_sf"/>
</dbReference>
<dbReference type="Pfam" id="PF01975">
    <property type="entry name" value="SurE"/>
    <property type="match status" value="1"/>
</dbReference>
<evidence type="ECO:0000256" key="4">
    <source>
        <dbReference type="ARBA" id="ARBA00022723"/>
    </source>
</evidence>
<comment type="catalytic activity">
    <reaction evidence="1">
        <text>a ribonucleoside 5'-phosphate + H2O = a ribonucleoside + phosphate</text>
        <dbReference type="Rhea" id="RHEA:12484"/>
        <dbReference type="ChEBI" id="CHEBI:15377"/>
        <dbReference type="ChEBI" id="CHEBI:18254"/>
        <dbReference type="ChEBI" id="CHEBI:43474"/>
        <dbReference type="ChEBI" id="CHEBI:58043"/>
        <dbReference type="EC" id="3.1.3.5"/>
    </reaction>
</comment>